<feature type="compositionally biased region" description="Pro residues" evidence="1">
    <location>
        <begin position="1"/>
        <end position="13"/>
    </location>
</feature>
<sequence>MSGTIPPIPPPSGMSPGNAGSPNRVDTIPNDNTNNTGTNNVTTNLVVAEDLRGSNNFLILEESPTDRRLANHDKRLIISSLLNDVMKSISKCTAAQSMWNDLILAHEGPSDTRDTKIIALRLKFNAFKALEGKNVRIRIFSRQLNSRDQSSLRGIDCENSYFQDSDSDVEENTRSNSEFLADLNVEFQDRALLASQKRFYKRWKYKALKFEVAILTKKIDAMSKRKSEKGLVAESFDWDDKSQSFKDEGVTRVKAFTTIIEDETAVGKANVGAKPVGTSTDVIPLANLTQTSIVSDKTKKVTDKESSVKVINKKDQTKSPSVADPSIVKKGSSKSAKDKQKTWFKHCKHCGFKNNLSKDCYNKPKYFTCQSTKHLTKEQPGHVVVKKTMAKLKAQSYQAPSARKALNIPKPFIPCKYFGFNDHHSDKCEYYLGCDIYDSIAHETADCTKKTAFNNWKPIIANQRSIEPIKK</sequence>
<dbReference type="AlphaFoldDB" id="A0A6L2KYE5"/>
<dbReference type="EMBL" id="BKCJ010003177">
    <property type="protein sequence ID" value="GEU53462.1"/>
    <property type="molecule type" value="Genomic_DNA"/>
</dbReference>
<protein>
    <submittedName>
        <fullName evidence="2">Retrovirus-related Pol polyprotein from transposon TNT 1-94</fullName>
    </submittedName>
</protein>
<evidence type="ECO:0000256" key="1">
    <source>
        <dbReference type="SAM" id="MobiDB-lite"/>
    </source>
</evidence>
<feature type="region of interest" description="Disordered" evidence="1">
    <location>
        <begin position="304"/>
        <end position="334"/>
    </location>
</feature>
<reference evidence="2" key="1">
    <citation type="journal article" date="2019" name="Sci. Rep.">
        <title>Draft genome of Tanacetum cinerariifolium, the natural source of mosquito coil.</title>
        <authorList>
            <person name="Yamashiro T."/>
            <person name="Shiraishi A."/>
            <person name="Satake H."/>
            <person name="Nakayama K."/>
        </authorList>
    </citation>
    <scope>NUCLEOTIDE SEQUENCE</scope>
</reference>
<feature type="compositionally biased region" description="Basic and acidic residues" evidence="1">
    <location>
        <begin position="304"/>
        <end position="317"/>
    </location>
</feature>
<proteinExistence type="predicted"/>
<accession>A0A6L2KYE5</accession>
<feature type="compositionally biased region" description="Low complexity" evidence="1">
    <location>
        <begin position="30"/>
        <end position="41"/>
    </location>
</feature>
<evidence type="ECO:0000313" key="2">
    <source>
        <dbReference type="EMBL" id="GEU53462.1"/>
    </source>
</evidence>
<gene>
    <name evidence="2" type="ORF">Tci_025440</name>
</gene>
<comment type="caution">
    <text evidence="2">The sequence shown here is derived from an EMBL/GenBank/DDBJ whole genome shotgun (WGS) entry which is preliminary data.</text>
</comment>
<name>A0A6L2KYE5_TANCI</name>
<organism evidence="2">
    <name type="scientific">Tanacetum cinerariifolium</name>
    <name type="common">Dalmatian daisy</name>
    <name type="synonym">Chrysanthemum cinerariifolium</name>
    <dbReference type="NCBI Taxonomy" id="118510"/>
    <lineage>
        <taxon>Eukaryota</taxon>
        <taxon>Viridiplantae</taxon>
        <taxon>Streptophyta</taxon>
        <taxon>Embryophyta</taxon>
        <taxon>Tracheophyta</taxon>
        <taxon>Spermatophyta</taxon>
        <taxon>Magnoliopsida</taxon>
        <taxon>eudicotyledons</taxon>
        <taxon>Gunneridae</taxon>
        <taxon>Pentapetalae</taxon>
        <taxon>asterids</taxon>
        <taxon>campanulids</taxon>
        <taxon>Asterales</taxon>
        <taxon>Asteraceae</taxon>
        <taxon>Asteroideae</taxon>
        <taxon>Anthemideae</taxon>
        <taxon>Anthemidinae</taxon>
        <taxon>Tanacetum</taxon>
    </lineage>
</organism>
<feature type="region of interest" description="Disordered" evidence="1">
    <location>
        <begin position="1"/>
        <end position="41"/>
    </location>
</feature>